<accession>A0A1G9VG61</accession>
<protein>
    <submittedName>
        <fullName evidence="2">Uncharacterized iron-regulated membrane protein</fullName>
    </submittedName>
</protein>
<evidence type="ECO:0000313" key="3">
    <source>
        <dbReference type="Proteomes" id="UP000198510"/>
    </source>
</evidence>
<dbReference type="Pfam" id="PF03929">
    <property type="entry name" value="PepSY_TM"/>
    <property type="match status" value="1"/>
</dbReference>
<gene>
    <name evidence="2" type="ORF">SAMN05421823_12025</name>
</gene>
<dbReference type="PANTHER" id="PTHR34219:SF3">
    <property type="entry name" value="BLL7967 PROTEIN"/>
    <property type="match status" value="1"/>
</dbReference>
<organism evidence="2 3">
    <name type="scientific">Catalinimonas alkaloidigena</name>
    <dbReference type="NCBI Taxonomy" id="1075417"/>
    <lineage>
        <taxon>Bacteria</taxon>
        <taxon>Pseudomonadati</taxon>
        <taxon>Bacteroidota</taxon>
        <taxon>Cytophagia</taxon>
        <taxon>Cytophagales</taxon>
        <taxon>Catalimonadaceae</taxon>
        <taxon>Catalinimonas</taxon>
    </lineage>
</organism>
<evidence type="ECO:0000313" key="2">
    <source>
        <dbReference type="EMBL" id="SDM71119.1"/>
    </source>
</evidence>
<dbReference type="STRING" id="1075417.SAMN05421823_12025"/>
<feature type="transmembrane region" description="Helical" evidence="1">
    <location>
        <begin position="352"/>
        <end position="373"/>
    </location>
</feature>
<dbReference type="EMBL" id="FNFO01000020">
    <property type="protein sequence ID" value="SDM71119.1"/>
    <property type="molecule type" value="Genomic_DNA"/>
</dbReference>
<feature type="transmembrane region" description="Helical" evidence="1">
    <location>
        <begin position="21"/>
        <end position="49"/>
    </location>
</feature>
<keyword evidence="1" id="KW-1133">Transmembrane helix</keyword>
<proteinExistence type="predicted"/>
<keyword evidence="3" id="KW-1185">Reference proteome</keyword>
<dbReference type="PANTHER" id="PTHR34219">
    <property type="entry name" value="IRON-REGULATED INNER MEMBRANE PROTEIN-RELATED"/>
    <property type="match status" value="1"/>
</dbReference>
<dbReference type="Proteomes" id="UP000198510">
    <property type="component" value="Unassembled WGS sequence"/>
</dbReference>
<keyword evidence="1" id="KW-0472">Membrane</keyword>
<keyword evidence="1" id="KW-0812">Transmembrane</keyword>
<dbReference type="InterPro" id="IPR005625">
    <property type="entry name" value="PepSY-ass_TM"/>
</dbReference>
<dbReference type="AlphaFoldDB" id="A0A1G9VG61"/>
<reference evidence="2 3" key="1">
    <citation type="submission" date="2016-10" db="EMBL/GenBank/DDBJ databases">
        <authorList>
            <person name="de Groot N.N."/>
        </authorList>
    </citation>
    <scope>NUCLEOTIDE SEQUENCE [LARGE SCALE GENOMIC DNA]</scope>
    <source>
        <strain evidence="2 3">DSM 25186</strain>
    </source>
</reference>
<sequence>MKNPSSRRPMKKKQKSLFDRIVAWVHLWPSIASGLVVVFVCLTGTIIVYGDEIMDWTAGEAKYVQEIGTERITSQEIDQHLKQHYPTFAISEYVFFKDPRRSIRLRVFSPKERKLAMIYMDPYTGEILKRDNSIYFFFVTAHLHASFLAGEIGHWIVAISTIVFVISCLTGLILWLPRKWTRATRQASFTIKWKAKFKRLNYDLHNVYGFYSLLICLVLSVTGLIIFFPGLMSFTIEATGGNIAHMDEALPPMDSTKASLDLVPLAYQVLEQEYPDKKEISLWDPNFQKLGAYIFTTGKVGLKSIENADLSIYDRYSGEKITVDPQFLQHERTENMVWQLHMGQWWGQFGKLSTFLAGLVATSLPITGFLIWWGRRNKKSTKKNAQSTGQDATRQRQALLTKSVSNG</sequence>
<name>A0A1G9VG61_9BACT</name>
<feature type="transmembrane region" description="Helical" evidence="1">
    <location>
        <begin position="152"/>
        <end position="176"/>
    </location>
</feature>
<evidence type="ECO:0000256" key="1">
    <source>
        <dbReference type="SAM" id="Phobius"/>
    </source>
</evidence>
<feature type="transmembrane region" description="Helical" evidence="1">
    <location>
        <begin position="208"/>
        <end position="228"/>
    </location>
</feature>